<evidence type="ECO:0000313" key="2">
    <source>
        <dbReference type="EMBL" id="SEB06405.1"/>
    </source>
</evidence>
<dbReference type="OrthoDB" id="1452841at2"/>
<dbReference type="RefSeq" id="WP_089765415.1">
    <property type="nucleotide sequence ID" value="NZ_BKAT01000057.1"/>
</dbReference>
<sequence length="192" mass="22388">MKKASRKDKPLVLDILSQSFHDNQSVNYIIRQDKNKTERIRQLMSYSFEICTSFGEVFLSDDEKASALVVYPEKKRTTLHSTLLDLQLVFGAVGFGNIVKTLKREKLIHSIQPQERMTYLWFIGVDPLAQQKGIGGRLLQEVIAHSNADNRNVLLETSMPRNIPWYEKHGFKQYGELDLGHRLYFFRRDVER</sequence>
<dbReference type="InterPro" id="IPR052523">
    <property type="entry name" value="Trichothecene_AcTrans"/>
</dbReference>
<dbReference type="AlphaFoldDB" id="A0A1H4G9V7"/>
<name>A0A1H4G9V7_9BACT</name>
<protein>
    <submittedName>
        <fullName evidence="2">Acetyltransferase (GNAT) family protein</fullName>
    </submittedName>
</protein>
<dbReference type="SUPFAM" id="SSF55729">
    <property type="entry name" value="Acyl-CoA N-acyltransferases (Nat)"/>
    <property type="match status" value="1"/>
</dbReference>
<dbReference type="EMBL" id="FNRL01000035">
    <property type="protein sequence ID" value="SEB06405.1"/>
    <property type="molecule type" value="Genomic_DNA"/>
</dbReference>
<feature type="domain" description="N-acetyltransferase" evidence="1">
    <location>
        <begin position="38"/>
        <end position="191"/>
    </location>
</feature>
<keyword evidence="3" id="KW-1185">Reference proteome</keyword>
<dbReference type="Gene3D" id="3.40.630.30">
    <property type="match status" value="1"/>
</dbReference>
<dbReference type="CDD" id="cd04301">
    <property type="entry name" value="NAT_SF"/>
    <property type="match status" value="1"/>
</dbReference>
<reference evidence="3" key="1">
    <citation type="submission" date="2016-10" db="EMBL/GenBank/DDBJ databases">
        <authorList>
            <person name="Varghese N."/>
            <person name="Submissions S."/>
        </authorList>
    </citation>
    <scope>NUCLEOTIDE SEQUENCE [LARGE SCALE GENOMIC DNA]</scope>
    <source>
        <strain evidence="3">DSM 23920</strain>
    </source>
</reference>
<evidence type="ECO:0000313" key="3">
    <source>
        <dbReference type="Proteomes" id="UP000199656"/>
    </source>
</evidence>
<dbReference type="Pfam" id="PF13508">
    <property type="entry name" value="Acetyltransf_7"/>
    <property type="match status" value="1"/>
</dbReference>
<gene>
    <name evidence="2" type="ORF">SAMN05660909_05099</name>
</gene>
<dbReference type="InterPro" id="IPR016181">
    <property type="entry name" value="Acyl_CoA_acyltransferase"/>
</dbReference>
<dbReference type="STRING" id="408074.SAMN05660909_05099"/>
<evidence type="ECO:0000259" key="1">
    <source>
        <dbReference type="PROSITE" id="PS51186"/>
    </source>
</evidence>
<dbReference type="InterPro" id="IPR000182">
    <property type="entry name" value="GNAT_dom"/>
</dbReference>
<dbReference type="PROSITE" id="PS51186">
    <property type="entry name" value="GNAT"/>
    <property type="match status" value="1"/>
</dbReference>
<accession>A0A1H4G9V7</accession>
<proteinExistence type="predicted"/>
<dbReference type="PANTHER" id="PTHR42791:SF1">
    <property type="entry name" value="N-ACETYLTRANSFERASE DOMAIN-CONTAINING PROTEIN"/>
    <property type="match status" value="1"/>
</dbReference>
<keyword evidence="2" id="KW-0808">Transferase</keyword>
<dbReference type="GO" id="GO:0016747">
    <property type="term" value="F:acyltransferase activity, transferring groups other than amino-acyl groups"/>
    <property type="evidence" value="ECO:0007669"/>
    <property type="project" value="InterPro"/>
</dbReference>
<dbReference type="Proteomes" id="UP000199656">
    <property type="component" value="Unassembled WGS sequence"/>
</dbReference>
<dbReference type="PANTHER" id="PTHR42791">
    <property type="entry name" value="GNAT FAMILY ACETYLTRANSFERASE"/>
    <property type="match status" value="1"/>
</dbReference>
<organism evidence="2 3">
    <name type="scientific">Chitinophaga terrae</name>
    <name type="common">ex Kim and Jung 2007</name>
    <dbReference type="NCBI Taxonomy" id="408074"/>
    <lineage>
        <taxon>Bacteria</taxon>
        <taxon>Pseudomonadati</taxon>
        <taxon>Bacteroidota</taxon>
        <taxon>Chitinophagia</taxon>
        <taxon>Chitinophagales</taxon>
        <taxon>Chitinophagaceae</taxon>
        <taxon>Chitinophaga</taxon>
    </lineage>
</organism>